<gene>
    <name evidence="1" type="ORF">M099_4160</name>
</gene>
<dbReference type="PANTHER" id="PTHR37835:SF1">
    <property type="entry name" value="ALPHA-CLOSTRIPAIN"/>
    <property type="match status" value="1"/>
</dbReference>
<dbReference type="Pfam" id="PF03415">
    <property type="entry name" value="Peptidase_C11"/>
    <property type="match status" value="1"/>
</dbReference>
<dbReference type="InterPro" id="IPR005077">
    <property type="entry name" value="Peptidase_C11"/>
</dbReference>
<protein>
    <submittedName>
        <fullName evidence="1">Clostripain family protein</fullName>
    </submittedName>
</protein>
<dbReference type="AlphaFoldDB" id="A0A069S3P0"/>
<dbReference type="EMBL" id="JNHM01000150">
    <property type="protein sequence ID" value="KDS44935.1"/>
    <property type="molecule type" value="Genomic_DNA"/>
</dbReference>
<dbReference type="RefSeq" id="WP_032953594.1">
    <property type="nucleotide sequence ID" value="NZ_JNHM01000150.1"/>
</dbReference>
<evidence type="ECO:0000313" key="1">
    <source>
        <dbReference type="EMBL" id="KDS44935.1"/>
    </source>
</evidence>
<dbReference type="Proteomes" id="UP000027661">
    <property type="component" value="Unassembled WGS sequence"/>
</dbReference>
<dbReference type="PROSITE" id="PS51257">
    <property type="entry name" value="PROKAR_LIPOPROTEIN"/>
    <property type="match status" value="1"/>
</dbReference>
<proteinExistence type="predicted"/>
<dbReference type="PANTHER" id="PTHR37835">
    <property type="entry name" value="ALPHA-CLOSTRIPAIN"/>
    <property type="match status" value="1"/>
</dbReference>
<dbReference type="Gene3D" id="3.40.50.11970">
    <property type="match status" value="1"/>
</dbReference>
<comment type="caution">
    <text evidence="1">The sequence shown here is derived from an EMBL/GenBank/DDBJ whole genome shotgun (WGS) entry which is preliminary data.</text>
</comment>
<name>A0A069S3P0_PHOVU</name>
<dbReference type="PATRIC" id="fig|1339352.3.peg.3905"/>
<accession>A0A069S3P0</accession>
<evidence type="ECO:0000313" key="2">
    <source>
        <dbReference type="Proteomes" id="UP000027661"/>
    </source>
</evidence>
<reference evidence="1 2" key="1">
    <citation type="submission" date="2014-04" db="EMBL/GenBank/DDBJ databases">
        <authorList>
            <person name="Sears C."/>
            <person name="Carroll K."/>
            <person name="Sack B.R."/>
            <person name="Qadri F."/>
            <person name="Myers L.L."/>
            <person name="Chung G.-T."/>
            <person name="Escheverria P."/>
            <person name="Fraser C.M."/>
            <person name="Sadzewicz L."/>
            <person name="Shefchek K.A."/>
            <person name="Tallon L."/>
            <person name="Das S.P."/>
            <person name="Daugherty S."/>
            <person name="Mongodin E.F."/>
        </authorList>
    </citation>
    <scope>NUCLEOTIDE SEQUENCE [LARGE SCALE GENOMIC DNA]</scope>
    <source>
        <strain evidence="1 2">3975 RP4</strain>
    </source>
</reference>
<organism evidence="1 2">
    <name type="scientific">Phocaeicola vulgatus str. 3975 RP4</name>
    <dbReference type="NCBI Taxonomy" id="1339352"/>
    <lineage>
        <taxon>Bacteria</taxon>
        <taxon>Pseudomonadati</taxon>
        <taxon>Bacteroidota</taxon>
        <taxon>Bacteroidia</taxon>
        <taxon>Bacteroidales</taxon>
        <taxon>Bacteroidaceae</taxon>
        <taxon>Phocaeicola</taxon>
    </lineage>
</organism>
<sequence>MKKILFLFLAACFFFSCEKETIVIPQQHAGRTVLAFFWADNSLNSSLRNNIQTMMQGLQAMKDSAALLVYWDGEASDISWPEPCIVEYVTNGQGGINSLSKGTIDAMMADKNTSIYDLIGIGNIRKKYPPQTSTEKTVMQTVIGDMMSAYPSESYGIIFGSHGSGWLPTITGTRSIGQDGGRYSSDTALIPELAEVLRTVNPQKFDFVLFDACMMGCAEVYYELKDAARYCIASVLDIPAAGFPYASVMPYLYENAIKDYLGPICKDYIDYYNYNGWGTISAVDCNQMEGLAEAVRSVILSNQDSLKNVDTADLQQYGKGSSNFKGYAYDMLQFIEKLCGGMAPDDFTQQLKKTVVYTGYTHDPTSSLYRIDGDNYSGMGMYIPNSFTTPKYLLWNNYFKSSIAWYHASGWAETESIWGN</sequence>